<proteinExistence type="predicted"/>
<reference evidence="2" key="1">
    <citation type="submission" date="2017-09" db="EMBL/GenBank/DDBJ databases">
        <title>Depth-based differentiation of microbial function through sediment-hosted aquifers and enrichment of novel symbionts in the deep terrestrial subsurface.</title>
        <authorList>
            <person name="Probst A.J."/>
            <person name="Ladd B."/>
            <person name="Jarett J.K."/>
            <person name="Geller-Mcgrath D.E."/>
            <person name="Sieber C.M.K."/>
            <person name="Emerson J.B."/>
            <person name="Anantharaman K."/>
            <person name="Thomas B.C."/>
            <person name="Malmstrom R."/>
            <person name="Stieglmeier M."/>
            <person name="Klingl A."/>
            <person name="Woyke T."/>
            <person name="Ryan C.M."/>
            <person name="Banfield J.F."/>
        </authorList>
    </citation>
    <scope>NUCLEOTIDE SEQUENCE [LARGE SCALE GENOMIC DNA]</scope>
</reference>
<dbReference type="AlphaFoldDB" id="A0A2H0X7K0"/>
<accession>A0A2H0X7K0</accession>
<sequence length="116" mass="14005">IYPVRVLSYLGEKAPGDRVFNEYNWGGYLVWKRPNWPLFIYGQMPAWKQGDESAFRDFINLKENPSRYFEGMKEKYNFDWALVKSTSILADFWRQKEGWRELYRDETASVFVELKE</sequence>
<dbReference type="Proteomes" id="UP000231414">
    <property type="component" value="Unassembled WGS sequence"/>
</dbReference>
<name>A0A2H0X7K0_UNCKA</name>
<feature type="non-terminal residue" evidence="1">
    <location>
        <position position="1"/>
    </location>
</feature>
<protein>
    <submittedName>
        <fullName evidence="1">Uncharacterized protein</fullName>
    </submittedName>
</protein>
<organism evidence="1 2">
    <name type="scientific">candidate division WWE3 bacterium CG08_land_8_20_14_0_20_43_13</name>
    <dbReference type="NCBI Taxonomy" id="1975087"/>
    <lineage>
        <taxon>Bacteria</taxon>
        <taxon>Katanobacteria</taxon>
    </lineage>
</organism>
<dbReference type="EMBL" id="PEYW01000028">
    <property type="protein sequence ID" value="PIS20815.1"/>
    <property type="molecule type" value="Genomic_DNA"/>
</dbReference>
<comment type="caution">
    <text evidence="1">The sequence shown here is derived from an EMBL/GenBank/DDBJ whole genome shotgun (WGS) entry which is preliminary data.</text>
</comment>
<evidence type="ECO:0000313" key="2">
    <source>
        <dbReference type="Proteomes" id="UP000231414"/>
    </source>
</evidence>
<gene>
    <name evidence="1" type="ORF">COT52_01880</name>
</gene>
<evidence type="ECO:0000313" key="1">
    <source>
        <dbReference type="EMBL" id="PIS20815.1"/>
    </source>
</evidence>